<organism evidence="9 10">
    <name type="scientific">Halioglobus japonicus</name>
    <dbReference type="NCBI Taxonomy" id="930805"/>
    <lineage>
        <taxon>Bacteria</taxon>
        <taxon>Pseudomonadati</taxon>
        <taxon>Pseudomonadota</taxon>
        <taxon>Gammaproteobacteria</taxon>
        <taxon>Cellvibrionales</taxon>
        <taxon>Halieaceae</taxon>
        <taxon>Halioglobus</taxon>
    </lineage>
</organism>
<evidence type="ECO:0000256" key="1">
    <source>
        <dbReference type="ARBA" id="ARBA00009179"/>
    </source>
</evidence>
<dbReference type="PANTHER" id="PTHR32060:SF30">
    <property type="entry name" value="CARBOXY-TERMINAL PROCESSING PROTEASE CTPA"/>
    <property type="match status" value="1"/>
</dbReference>
<feature type="region of interest" description="Disordered" evidence="6">
    <location>
        <begin position="375"/>
        <end position="398"/>
    </location>
</feature>
<dbReference type="SMART" id="SM00245">
    <property type="entry name" value="TSPc"/>
    <property type="match status" value="1"/>
</dbReference>
<dbReference type="GO" id="GO:0030288">
    <property type="term" value="C:outer membrane-bounded periplasmic space"/>
    <property type="evidence" value="ECO:0007669"/>
    <property type="project" value="TreeGrafter"/>
</dbReference>
<dbReference type="CDD" id="cd06782">
    <property type="entry name" value="cpPDZ_CPP-like"/>
    <property type="match status" value="1"/>
</dbReference>
<protein>
    <submittedName>
        <fullName evidence="9">S41 family peptidase</fullName>
    </submittedName>
</protein>
<name>A0AAP8ME19_9GAMM</name>
<dbReference type="NCBIfam" id="TIGR00225">
    <property type="entry name" value="prc"/>
    <property type="match status" value="1"/>
</dbReference>
<evidence type="ECO:0000256" key="6">
    <source>
        <dbReference type="SAM" id="MobiDB-lite"/>
    </source>
</evidence>
<feature type="domain" description="PDZ" evidence="8">
    <location>
        <begin position="85"/>
        <end position="153"/>
    </location>
</feature>
<reference evidence="9 10" key="1">
    <citation type="submission" date="2018-01" db="EMBL/GenBank/DDBJ databases">
        <title>The draft genome sequence of Halioglobus japonicus S1-36.</title>
        <authorList>
            <person name="Du Z.-J."/>
            <person name="Shi M.-J."/>
        </authorList>
    </citation>
    <scope>NUCLEOTIDE SEQUENCE [LARGE SCALE GENOMIC DNA]</scope>
    <source>
        <strain evidence="9 10">S1-36</strain>
    </source>
</reference>
<comment type="similarity">
    <text evidence="1 5">Belongs to the peptidase S41A family.</text>
</comment>
<dbReference type="GO" id="GO:0007165">
    <property type="term" value="P:signal transduction"/>
    <property type="evidence" value="ECO:0007669"/>
    <property type="project" value="TreeGrafter"/>
</dbReference>
<dbReference type="GO" id="GO:0006508">
    <property type="term" value="P:proteolysis"/>
    <property type="evidence" value="ECO:0007669"/>
    <property type="project" value="UniProtKB-KW"/>
</dbReference>
<dbReference type="SUPFAM" id="SSF52096">
    <property type="entry name" value="ClpP/crotonase"/>
    <property type="match status" value="1"/>
</dbReference>
<dbReference type="EMBL" id="PKUR01000003">
    <property type="protein sequence ID" value="PLW85944.1"/>
    <property type="molecule type" value="Genomic_DNA"/>
</dbReference>
<dbReference type="InterPro" id="IPR001478">
    <property type="entry name" value="PDZ"/>
</dbReference>
<gene>
    <name evidence="9" type="ORF">C0029_12225</name>
</gene>
<dbReference type="RefSeq" id="WP_066057452.1">
    <property type="nucleotide sequence ID" value="NZ_BMYL01000003.1"/>
</dbReference>
<dbReference type="InterPro" id="IPR041489">
    <property type="entry name" value="PDZ_6"/>
</dbReference>
<evidence type="ECO:0000256" key="3">
    <source>
        <dbReference type="ARBA" id="ARBA00022801"/>
    </source>
</evidence>
<sequence length="438" mass="46655">MAFKNTPRLLASACCALFLTLPAHAAVEENAALPLDDLRTFADVYNQIRVGYVEDIDDSTLLEYAIQGMLMGLDPHSVYLTKDAFQDLQDATSGEFTGLGLEVGMEDGYVKIISPIDGSPASEAGLQSGDVILKLGNAPVKGMSLQEAIELMRGPAGTSIELSIGRPGESQPFEVTLTRDVIKVASVRQRWLEPGYGYIRIAQFQSATGDDVAEALDKLMNEQDLKGLVLDLRNNPGGVLRSSVDVAGLFMDGGTVVYTEGRLPNSDHHFDAKATDTTAGAPLVVLINAGSASASEIVAGALQDHSRAVIMGTRSFGKGSVQTVLPISESRAVKLTTALYFTPNGRSIQAEGIEPDIEVERARVTAYESSRRVSEADLSGHLDNANGNSKKKAAKKPASELLARDNQLYEALTLLKGINILGMRAQPSATDTAEQGES</sequence>
<dbReference type="PANTHER" id="PTHR32060">
    <property type="entry name" value="TAIL-SPECIFIC PROTEASE"/>
    <property type="match status" value="1"/>
</dbReference>
<dbReference type="InterPro" id="IPR055210">
    <property type="entry name" value="CtpA/B_N"/>
</dbReference>
<dbReference type="FunFam" id="2.30.42.10:FF:000063">
    <property type="entry name" value="Peptidase, S41 family"/>
    <property type="match status" value="1"/>
</dbReference>
<dbReference type="Gene3D" id="3.90.226.10">
    <property type="entry name" value="2-enoyl-CoA Hydratase, Chain A, domain 1"/>
    <property type="match status" value="1"/>
</dbReference>
<proteinExistence type="inferred from homology"/>
<keyword evidence="4 5" id="KW-0720">Serine protease</keyword>
<dbReference type="InterPro" id="IPR005151">
    <property type="entry name" value="Tail-specific_protease"/>
</dbReference>
<evidence type="ECO:0000256" key="2">
    <source>
        <dbReference type="ARBA" id="ARBA00022670"/>
    </source>
</evidence>
<dbReference type="CDD" id="cd07560">
    <property type="entry name" value="Peptidase_S41_CPP"/>
    <property type="match status" value="1"/>
</dbReference>
<evidence type="ECO:0000256" key="7">
    <source>
        <dbReference type="SAM" id="SignalP"/>
    </source>
</evidence>
<dbReference type="Pfam" id="PF17820">
    <property type="entry name" value="PDZ_6"/>
    <property type="match status" value="1"/>
</dbReference>
<dbReference type="SUPFAM" id="SSF50156">
    <property type="entry name" value="PDZ domain-like"/>
    <property type="match status" value="1"/>
</dbReference>
<dbReference type="KEGG" id="hja:BST95_03660"/>
<dbReference type="Proteomes" id="UP000235162">
    <property type="component" value="Unassembled WGS sequence"/>
</dbReference>
<evidence type="ECO:0000313" key="9">
    <source>
        <dbReference type="EMBL" id="PLW85944.1"/>
    </source>
</evidence>
<keyword evidence="3 5" id="KW-0378">Hydrolase</keyword>
<evidence type="ECO:0000313" key="10">
    <source>
        <dbReference type="Proteomes" id="UP000235162"/>
    </source>
</evidence>
<dbReference type="GO" id="GO:0004175">
    <property type="term" value="F:endopeptidase activity"/>
    <property type="evidence" value="ECO:0007669"/>
    <property type="project" value="TreeGrafter"/>
</dbReference>
<accession>A0AAP8ME19</accession>
<feature type="signal peptide" evidence="7">
    <location>
        <begin position="1"/>
        <end position="25"/>
    </location>
</feature>
<dbReference type="PROSITE" id="PS50106">
    <property type="entry name" value="PDZ"/>
    <property type="match status" value="1"/>
</dbReference>
<feature type="chain" id="PRO_5042922838" evidence="7">
    <location>
        <begin position="26"/>
        <end position="438"/>
    </location>
</feature>
<comment type="caution">
    <text evidence="9">The sequence shown here is derived from an EMBL/GenBank/DDBJ whole genome shotgun (WGS) entry which is preliminary data.</text>
</comment>
<dbReference type="Gene3D" id="2.30.42.10">
    <property type="match status" value="1"/>
</dbReference>
<dbReference type="InterPro" id="IPR036034">
    <property type="entry name" value="PDZ_sf"/>
</dbReference>
<keyword evidence="10" id="KW-1185">Reference proteome</keyword>
<dbReference type="Pfam" id="PF03572">
    <property type="entry name" value="Peptidase_S41"/>
    <property type="match status" value="1"/>
</dbReference>
<evidence type="ECO:0000256" key="4">
    <source>
        <dbReference type="ARBA" id="ARBA00022825"/>
    </source>
</evidence>
<dbReference type="GO" id="GO:0008236">
    <property type="term" value="F:serine-type peptidase activity"/>
    <property type="evidence" value="ECO:0007669"/>
    <property type="project" value="UniProtKB-KW"/>
</dbReference>
<dbReference type="InterPro" id="IPR029045">
    <property type="entry name" value="ClpP/crotonase-like_dom_sf"/>
</dbReference>
<keyword evidence="7" id="KW-0732">Signal</keyword>
<evidence type="ECO:0000256" key="5">
    <source>
        <dbReference type="RuleBase" id="RU004404"/>
    </source>
</evidence>
<dbReference type="Gene3D" id="3.30.750.44">
    <property type="match status" value="1"/>
</dbReference>
<dbReference type="AlphaFoldDB" id="A0AAP8ME19"/>
<keyword evidence="2 5" id="KW-0645">Protease</keyword>
<dbReference type="SMART" id="SM00228">
    <property type="entry name" value="PDZ"/>
    <property type="match status" value="1"/>
</dbReference>
<dbReference type="FunFam" id="3.90.226.10:FF:000029">
    <property type="entry name" value="Peptidase, S41 family"/>
    <property type="match status" value="1"/>
</dbReference>
<dbReference type="InterPro" id="IPR004447">
    <property type="entry name" value="Peptidase_S41A"/>
</dbReference>
<evidence type="ECO:0000259" key="8">
    <source>
        <dbReference type="PROSITE" id="PS50106"/>
    </source>
</evidence>
<dbReference type="Pfam" id="PF22694">
    <property type="entry name" value="CtpB_N-like"/>
    <property type="match status" value="1"/>
</dbReference>